<dbReference type="RefSeq" id="XP_001462382.1">
    <property type="nucleotide sequence ID" value="XM_001462345.1"/>
</dbReference>
<keyword evidence="4" id="KW-1185">Reference proteome</keyword>
<dbReference type="GeneID" id="5048167"/>
<feature type="signal peptide" evidence="2">
    <location>
        <begin position="1"/>
        <end position="15"/>
    </location>
</feature>
<dbReference type="Proteomes" id="UP000000600">
    <property type="component" value="Unassembled WGS sequence"/>
</dbReference>
<keyword evidence="1" id="KW-0812">Transmembrane</keyword>
<dbReference type="AlphaFoldDB" id="A0EI68"/>
<evidence type="ECO:0000256" key="2">
    <source>
        <dbReference type="SAM" id="SignalP"/>
    </source>
</evidence>
<reference evidence="3 4" key="1">
    <citation type="journal article" date="2006" name="Nature">
        <title>Global trends of whole-genome duplications revealed by the ciliate Paramecium tetraurelia.</title>
        <authorList>
            <consortium name="Genoscope"/>
            <person name="Aury J.-M."/>
            <person name="Jaillon O."/>
            <person name="Duret L."/>
            <person name="Noel B."/>
            <person name="Jubin C."/>
            <person name="Porcel B.M."/>
            <person name="Segurens B."/>
            <person name="Daubin V."/>
            <person name="Anthouard V."/>
            <person name="Aiach N."/>
            <person name="Arnaiz O."/>
            <person name="Billaut A."/>
            <person name="Beisson J."/>
            <person name="Blanc I."/>
            <person name="Bouhouche K."/>
            <person name="Camara F."/>
            <person name="Duharcourt S."/>
            <person name="Guigo R."/>
            <person name="Gogendeau D."/>
            <person name="Katinka M."/>
            <person name="Keller A.-M."/>
            <person name="Kissmehl R."/>
            <person name="Klotz C."/>
            <person name="Koll F."/>
            <person name="Le Moue A."/>
            <person name="Lepere C."/>
            <person name="Malinsky S."/>
            <person name="Nowacki M."/>
            <person name="Nowak J.K."/>
            <person name="Plattner H."/>
            <person name="Poulain J."/>
            <person name="Ruiz F."/>
            <person name="Serrano V."/>
            <person name="Zagulski M."/>
            <person name="Dessen P."/>
            <person name="Betermier M."/>
            <person name="Weissenbach J."/>
            <person name="Scarpelli C."/>
            <person name="Schachter V."/>
            <person name="Sperling L."/>
            <person name="Meyer E."/>
            <person name="Cohen J."/>
            <person name="Wincker P."/>
        </authorList>
    </citation>
    <scope>NUCLEOTIDE SEQUENCE [LARGE SCALE GENOMIC DNA]</scope>
    <source>
        <strain evidence="3 4">Stock d4-2</strain>
    </source>
</reference>
<sequence length="1270" mass="149660">MIFITLIFLVQSCLLVEEEFEHISLYPTNGEYLEYSMRDLFWGDSYFYHYEPIIPNVKIANGFNKITQIEGYEFISVSSNQTHFATITTENQVLLYEWNNLTLNQYGQIVTIEDRYQCNNILLFADLEVLLDCYDGKQLYLLQLMNTSFNIVYSIQAEKPISSEIQGIYNESKAFIIYSQYYEFIYSDANFHLSLQIQLLTKINSYKLVFLQEQTLIYISQNFTFEETSQHNSTSQITLNYFHVYYDYQALSECDQIFILQQDSEKNRSEDYQHLYGCQNQLDYYTMLSYYLEQQPIQIFMNDEFVLFQLQGYLKLYQQEYNQWAIAQTEINQHNSQIYFNPFNNYLFEFDKQIIVYQLVIPSLQINLTDQQVQTNTYDITIYASFLDLGFNKMCSVQISITILNKNDTNIYVIYQDNTFQEIFEFTNQQFSLAQLLQIKYTTKKGDPHNLYFIGIAKKQIQIYIKIKNQIFKPITLINITKQAQSLQVPYNIYETLIIGLGDKNTVYLYQIYSNPFQEYREYRFKQHFSQFLITYNCLITLFRNREIQIMSLNFTGLVIIDQDLIRKLFNLDDLHFTPIQITANTISLSSFLFINNIKNVIILTISQNNQPLPISIINLTFKIKQINIVNQQLVLSYLCNSGFHLCFQVWNIQNYLKPFFVKNMMSVHYDNQIQILSDNLFFYVQFANYTVMAYNPYLPEHTSLYYQIELSSKLICTVGTTGERQIQSLIFYENKISSLSIRLKIELQVNQSLNFERSYPLVTFNYSVTSLLNETALQYTPNQSQTYLSNFTYFQPVTVKTLNLSKSDLNLNERTFTIPMDIILDRQVSLYKFSDNQDNSRVQYFSNNLCKFTNFSNYSSEPNILDFKLVTAINNSFFVLQNNKEIQIINQKKQFLYSFDYQYFKFSYCLKSTSFNYTLSSICENQTAQYWLSITFDQLGEVIDKNISLIPNRFTNISKIINLLTLNFILGSLNQLDYQVYLFNSTSGSIQQIGYKSYQDISIALFNSSIDINLENLGIIFYVQEGIVNYQLFKFRNNLIEFWGIHQLMWKSHYTILYIIYNQAFLIITNNEGLGQLVVFNLTPNNKFQLLKLESIIATIPAYGNLQQIPNFAYSNGFLIRQFQQENTYIIGFYNITQIFKKKLEEPILMMGSLNSISYEYALITNKENQNATCLAFRNGSIIFYPINTINLKCHFKKHKDTVNVNLSCLNEISSGLYDLTFQLPDLQTSRSGWIYSLIIIIIIQLIGFYILIKYRMKNIGYINTQIEI</sequence>
<evidence type="ECO:0000313" key="3">
    <source>
        <dbReference type="EMBL" id="CAK95009.1"/>
    </source>
</evidence>
<feature type="transmembrane region" description="Helical" evidence="1">
    <location>
        <begin position="1234"/>
        <end position="1254"/>
    </location>
</feature>
<accession>A0EI68</accession>
<gene>
    <name evidence="3" type="ORF">GSPATT00027338001</name>
</gene>
<evidence type="ECO:0000313" key="4">
    <source>
        <dbReference type="Proteomes" id="UP000000600"/>
    </source>
</evidence>
<keyword evidence="1" id="KW-0472">Membrane</keyword>
<protein>
    <recommendedName>
        <fullName evidence="5">Transmembrane protein</fullName>
    </recommendedName>
</protein>
<evidence type="ECO:0000256" key="1">
    <source>
        <dbReference type="SAM" id="Phobius"/>
    </source>
</evidence>
<feature type="chain" id="PRO_5012361590" description="Transmembrane protein" evidence="2">
    <location>
        <begin position="16"/>
        <end position="1270"/>
    </location>
</feature>
<dbReference type="OMA" id="TYDITIY"/>
<keyword evidence="1" id="KW-1133">Transmembrane helix</keyword>
<organism evidence="3 4">
    <name type="scientific">Paramecium tetraurelia</name>
    <dbReference type="NCBI Taxonomy" id="5888"/>
    <lineage>
        <taxon>Eukaryota</taxon>
        <taxon>Sar</taxon>
        <taxon>Alveolata</taxon>
        <taxon>Ciliophora</taxon>
        <taxon>Intramacronucleata</taxon>
        <taxon>Oligohymenophorea</taxon>
        <taxon>Peniculida</taxon>
        <taxon>Parameciidae</taxon>
        <taxon>Paramecium</taxon>
    </lineage>
</organism>
<dbReference type="HOGENOM" id="CLU_006753_0_0_1"/>
<dbReference type="KEGG" id="ptm:GSPATT00027338001"/>
<dbReference type="InParanoid" id="A0EI68"/>
<name>A0EI68_PARTE</name>
<dbReference type="EMBL" id="CT868680">
    <property type="protein sequence ID" value="CAK95009.1"/>
    <property type="molecule type" value="Genomic_DNA"/>
</dbReference>
<proteinExistence type="predicted"/>
<dbReference type="OrthoDB" id="311526at2759"/>
<keyword evidence="2" id="KW-0732">Signal</keyword>
<evidence type="ECO:0008006" key="5">
    <source>
        <dbReference type="Google" id="ProtNLM"/>
    </source>
</evidence>